<dbReference type="NCBIfam" id="TIGR02729">
    <property type="entry name" value="Obg_CgtA"/>
    <property type="match status" value="1"/>
</dbReference>
<comment type="caution">
    <text evidence="11">The sequence shown here is derived from an EMBL/GenBank/DDBJ whole genome shotgun (WGS) entry which is preliminary data.</text>
</comment>
<dbReference type="Pfam" id="PF01926">
    <property type="entry name" value="MMR_HSR1"/>
    <property type="match status" value="1"/>
</dbReference>
<dbReference type="PANTHER" id="PTHR11702">
    <property type="entry name" value="DEVELOPMENTALLY REGULATED GTP-BINDING PROTEIN-RELATED"/>
    <property type="match status" value="1"/>
</dbReference>
<evidence type="ECO:0000256" key="6">
    <source>
        <dbReference type="ARBA" id="ARBA00022842"/>
    </source>
</evidence>
<dbReference type="GO" id="GO:0000287">
    <property type="term" value="F:magnesium ion binding"/>
    <property type="evidence" value="ECO:0007669"/>
    <property type="project" value="InterPro"/>
</dbReference>
<gene>
    <name evidence="8" type="primary">obg</name>
    <name evidence="11" type="ORF">A3G31_00180</name>
</gene>
<dbReference type="NCBIfam" id="NF008954">
    <property type="entry name" value="PRK12296.1"/>
    <property type="match status" value="1"/>
</dbReference>
<dbReference type="PANTHER" id="PTHR11702:SF31">
    <property type="entry name" value="MITOCHONDRIAL RIBOSOME-ASSOCIATED GTPASE 2"/>
    <property type="match status" value="1"/>
</dbReference>
<dbReference type="InterPro" id="IPR027417">
    <property type="entry name" value="P-loop_NTPase"/>
</dbReference>
<keyword evidence="7 8" id="KW-0342">GTP-binding</keyword>
<dbReference type="InterPro" id="IPR045086">
    <property type="entry name" value="OBG_GTPase"/>
</dbReference>
<dbReference type="Proteomes" id="UP000178082">
    <property type="component" value="Unassembled WGS sequence"/>
</dbReference>
<comment type="subunit">
    <text evidence="8">Monomer.</text>
</comment>
<dbReference type="InterPro" id="IPR006169">
    <property type="entry name" value="GTP1_OBG_dom"/>
</dbReference>
<feature type="binding site" evidence="8">
    <location>
        <begin position="331"/>
        <end position="333"/>
    </location>
    <ligand>
        <name>GTP</name>
        <dbReference type="ChEBI" id="CHEBI:37565"/>
    </ligand>
</feature>
<dbReference type="Gene3D" id="2.70.210.12">
    <property type="entry name" value="GTP1/OBG domain"/>
    <property type="match status" value="1"/>
</dbReference>
<dbReference type="InterPro" id="IPR006074">
    <property type="entry name" value="GTP1-OBG_CS"/>
</dbReference>
<feature type="binding site" evidence="8">
    <location>
        <begin position="215"/>
        <end position="218"/>
    </location>
    <ligand>
        <name>GTP</name>
        <dbReference type="ChEBI" id="CHEBI:37565"/>
    </ligand>
</feature>
<dbReference type="Gene3D" id="3.40.50.300">
    <property type="entry name" value="P-loop containing nucleotide triphosphate hydrolases"/>
    <property type="match status" value="1"/>
</dbReference>
<evidence type="ECO:0000313" key="11">
    <source>
        <dbReference type="EMBL" id="OGL52801.1"/>
    </source>
</evidence>
<evidence type="ECO:0000256" key="4">
    <source>
        <dbReference type="ARBA" id="ARBA00022741"/>
    </source>
</evidence>
<evidence type="ECO:0000256" key="7">
    <source>
        <dbReference type="ARBA" id="ARBA00023134"/>
    </source>
</evidence>
<dbReference type="CDD" id="cd01898">
    <property type="entry name" value="Obg"/>
    <property type="match status" value="1"/>
</dbReference>
<feature type="binding site" evidence="8">
    <location>
        <position position="175"/>
    </location>
    <ligand>
        <name>Mg(2+)</name>
        <dbReference type="ChEBI" id="CHEBI:18420"/>
    </ligand>
</feature>
<evidence type="ECO:0000256" key="1">
    <source>
        <dbReference type="ARBA" id="ARBA00007699"/>
    </source>
</evidence>
<dbReference type="FunFam" id="2.70.210.12:FF:000001">
    <property type="entry name" value="GTPase Obg"/>
    <property type="match status" value="1"/>
</dbReference>
<accession>A0A1F7SGD3</accession>
<feature type="binding site" evidence="8">
    <location>
        <begin position="285"/>
        <end position="288"/>
    </location>
    <ligand>
        <name>GTP</name>
        <dbReference type="ChEBI" id="CHEBI:37565"/>
    </ligand>
</feature>
<keyword evidence="2 8" id="KW-0963">Cytoplasm</keyword>
<organism evidence="11 12">
    <name type="scientific">Candidatus Schekmanbacteria bacterium RIFCSPLOWO2_12_FULL_38_15</name>
    <dbReference type="NCBI Taxonomy" id="1817883"/>
    <lineage>
        <taxon>Bacteria</taxon>
        <taxon>Candidatus Schekmaniibacteriota</taxon>
    </lineage>
</organism>
<comment type="similarity">
    <text evidence="1 8">Belongs to the TRAFAC class OBG-HflX-like GTPase superfamily. OBG GTPase family.</text>
</comment>
<dbReference type="PROSITE" id="PS51710">
    <property type="entry name" value="G_OBG"/>
    <property type="match status" value="1"/>
</dbReference>
<evidence type="ECO:0000259" key="10">
    <source>
        <dbReference type="PROSITE" id="PS51883"/>
    </source>
</evidence>
<feature type="binding site" evidence="8">
    <location>
        <position position="195"/>
    </location>
    <ligand>
        <name>Mg(2+)</name>
        <dbReference type="ChEBI" id="CHEBI:18420"/>
    </ligand>
</feature>
<dbReference type="HAMAP" id="MF_01454">
    <property type="entry name" value="GTPase_Obg"/>
    <property type="match status" value="1"/>
</dbReference>
<feature type="domain" description="OBG-type G" evidence="9">
    <location>
        <begin position="162"/>
        <end position="350"/>
    </location>
</feature>
<dbReference type="GO" id="GO:0003924">
    <property type="term" value="F:GTPase activity"/>
    <property type="evidence" value="ECO:0007669"/>
    <property type="project" value="UniProtKB-UniRule"/>
</dbReference>
<dbReference type="EC" id="3.6.5.-" evidence="8"/>
<keyword evidence="5 8" id="KW-0378">Hydrolase</keyword>
<feature type="domain" description="Obg" evidence="10">
    <location>
        <begin position="3"/>
        <end position="161"/>
    </location>
</feature>
<reference evidence="11 12" key="1">
    <citation type="journal article" date="2016" name="Nat. Commun.">
        <title>Thousands of microbial genomes shed light on interconnected biogeochemical processes in an aquifer system.</title>
        <authorList>
            <person name="Anantharaman K."/>
            <person name="Brown C.T."/>
            <person name="Hug L.A."/>
            <person name="Sharon I."/>
            <person name="Castelle C.J."/>
            <person name="Probst A.J."/>
            <person name="Thomas B.C."/>
            <person name="Singh A."/>
            <person name="Wilkins M.J."/>
            <person name="Karaoz U."/>
            <person name="Brodie E.L."/>
            <person name="Williams K.H."/>
            <person name="Hubbard S.S."/>
            <person name="Banfield J.F."/>
        </authorList>
    </citation>
    <scope>NUCLEOTIDE SEQUENCE [LARGE SCALE GENOMIC DNA]</scope>
</reference>
<proteinExistence type="inferred from homology"/>
<name>A0A1F7SGD3_9BACT</name>
<comment type="subcellular location">
    <subcellularLocation>
        <location evidence="8">Cytoplasm</location>
    </subcellularLocation>
</comment>
<evidence type="ECO:0000256" key="8">
    <source>
        <dbReference type="HAMAP-Rule" id="MF_01454"/>
    </source>
</evidence>
<dbReference type="NCBIfam" id="NF008956">
    <property type="entry name" value="PRK12299.1"/>
    <property type="match status" value="1"/>
</dbReference>
<keyword evidence="6 8" id="KW-0460">Magnesium</keyword>
<dbReference type="NCBIfam" id="TIGR00231">
    <property type="entry name" value="small_GTP"/>
    <property type="match status" value="1"/>
</dbReference>
<dbReference type="InterPro" id="IPR014100">
    <property type="entry name" value="GTP-bd_Obg/CgtA"/>
</dbReference>
<evidence type="ECO:0000256" key="2">
    <source>
        <dbReference type="ARBA" id="ARBA00022490"/>
    </source>
</evidence>
<dbReference type="InterPro" id="IPR005225">
    <property type="entry name" value="Small_GTP-bd"/>
</dbReference>
<dbReference type="InterPro" id="IPR006073">
    <property type="entry name" value="GTP-bd"/>
</dbReference>
<evidence type="ECO:0000256" key="3">
    <source>
        <dbReference type="ARBA" id="ARBA00022723"/>
    </source>
</evidence>
<keyword evidence="4 8" id="KW-0547">Nucleotide-binding</keyword>
<keyword evidence="3 8" id="KW-0479">Metal-binding</keyword>
<sequence length="354" mass="38686">MSEVFIDETKIFVKAGDGGNGCVSFRREKYVPRGGPDGGDGGNGGNIIFKATKNKSTLINFHFNPHIKAEKGSHGKGSDLHGKNGKDKIMQVPLGTLVYYPDSSALVVDLKEDGQEFCVARGGKGGRGNARFKSSANRVPRNAEKGMAGEERWLRLELKLLADVGLVGFPNAGKSTLISKISKAKPKIADYPFTTLHPNLGVVVLNDEKSFVVADIPGLIEGAHDGVGLGVKFLKHIERTKILVYLLDINGYEGKDTIENLKSLRNELKSYNLELLKKPQIVVINKIDLFHSSSVIEPREEEQGVKGREKIVKDLKAEIKKTCRAKVFAISAVTGEGTKEMLKGLGEMLEDKRF</sequence>
<dbReference type="InterPro" id="IPR031167">
    <property type="entry name" value="G_OBG"/>
</dbReference>
<dbReference type="PIRSF" id="PIRSF002401">
    <property type="entry name" value="GTP_bd_Obg/CgtA"/>
    <property type="match status" value="1"/>
</dbReference>
<dbReference type="GO" id="GO:0005525">
    <property type="term" value="F:GTP binding"/>
    <property type="evidence" value="ECO:0007669"/>
    <property type="project" value="UniProtKB-UniRule"/>
</dbReference>
<comment type="cofactor">
    <cofactor evidence="8">
        <name>Mg(2+)</name>
        <dbReference type="ChEBI" id="CHEBI:18420"/>
    </cofactor>
</comment>
<dbReference type="GO" id="GO:0005737">
    <property type="term" value="C:cytoplasm"/>
    <property type="evidence" value="ECO:0007669"/>
    <property type="project" value="UniProtKB-SubCell"/>
</dbReference>
<dbReference type="Pfam" id="PF01018">
    <property type="entry name" value="GTP1_OBG"/>
    <property type="match status" value="1"/>
</dbReference>
<evidence type="ECO:0000313" key="12">
    <source>
        <dbReference type="Proteomes" id="UP000178082"/>
    </source>
</evidence>
<dbReference type="SUPFAM" id="SSF52540">
    <property type="entry name" value="P-loop containing nucleoside triphosphate hydrolases"/>
    <property type="match status" value="1"/>
</dbReference>
<dbReference type="InterPro" id="IPR036726">
    <property type="entry name" value="GTP1_OBG_dom_sf"/>
</dbReference>
<dbReference type="PROSITE" id="PS00905">
    <property type="entry name" value="GTP1_OBG"/>
    <property type="match status" value="1"/>
</dbReference>
<dbReference type="PRINTS" id="PR00326">
    <property type="entry name" value="GTP1OBG"/>
</dbReference>
<comment type="function">
    <text evidence="8">An essential GTPase which binds GTP, GDP and possibly (p)ppGpp with moderate affinity, with high nucleotide exchange rates and a fairly low GTP hydrolysis rate. Plays a role in control of the cell cycle, stress response, ribosome biogenesis and in those bacteria that undergo differentiation, in morphogenesis control.</text>
</comment>
<feature type="binding site" evidence="8">
    <location>
        <begin position="168"/>
        <end position="175"/>
    </location>
    <ligand>
        <name>GTP</name>
        <dbReference type="ChEBI" id="CHEBI:37565"/>
    </ligand>
</feature>
<dbReference type="NCBIfam" id="NF008955">
    <property type="entry name" value="PRK12297.1"/>
    <property type="match status" value="1"/>
</dbReference>
<dbReference type="AlphaFoldDB" id="A0A1F7SGD3"/>
<evidence type="ECO:0000256" key="5">
    <source>
        <dbReference type="ARBA" id="ARBA00022801"/>
    </source>
</evidence>
<dbReference type="SUPFAM" id="SSF82051">
    <property type="entry name" value="Obg GTP-binding protein N-terminal domain"/>
    <property type="match status" value="1"/>
</dbReference>
<dbReference type="EMBL" id="MGDI01000029">
    <property type="protein sequence ID" value="OGL52801.1"/>
    <property type="molecule type" value="Genomic_DNA"/>
</dbReference>
<protein>
    <recommendedName>
        <fullName evidence="8">GTPase Obg</fullName>
        <ecNumber evidence="8">3.6.5.-</ecNumber>
    </recommendedName>
    <alternativeName>
        <fullName evidence="8">GTP-binding protein Obg</fullName>
    </alternativeName>
</protein>
<dbReference type="STRING" id="1817883.A3G31_00180"/>
<dbReference type="GO" id="GO:0042254">
    <property type="term" value="P:ribosome biogenesis"/>
    <property type="evidence" value="ECO:0007669"/>
    <property type="project" value="UniProtKB-UniRule"/>
</dbReference>
<dbReference type="PROSITE" id="PS51883">
    <property type="entry name" value="OBG"/>
    <property type="match status" value="1"/>
</dbReference>
<feature type="binding site" evidence="8">
    <location>
        <begin position="193"/>
        <end position="197"/>
    </location>
    <ligand>
        <name>GTP</name>
        <dbReference type="ChEBI" id="CHEBI:37565"/>
    </ligand>
</feature>
<evidence type="ECO:0000259" key="9">
    <source>
        <dbReference type="PROSITE" id="PS51710"/>
    </source>
</evidence>